<feature type="region of interest" description="Disordered" evidence="1">
    <location>
        <begin position="248"/>
        <end position="299"/>
    </location>
</feature>
<reference evidence="2 3" key="1">
    <citation type="submission" date="2023-09" db="EMBL/GenBank/DDBJ databases">
        <title>Genomes of two closely related lineages of the louse Polyplax serrata with different host specificities.</title>
        <authorList>
            <person name="Martinu J."/>
            <person name="Tarabai H."/>
            <person name="Stefka J."/>
            <person name="Hypsa V."/>
        </authorList>
    </citation>
    <scope>NUCLEOTIDE SEQUENCE [LARGE SCALE GENOMIC DNA]</scope>
    <source>
        <strain evidence="2">98ZLc_SE</strain>
    </source>
</reference>
<feature type="region of interest" description="Disordered" evidence="1">
    <location>
        <begin position="145"/>
        <end position="178"/>
    </location>
</feature>
<name>A0ABR1BCA9_POLSC</name>
<dbReference type="Proteomes" id="UP001359485">
    <property type="component" value="Unassembled WGS sequence"/>
</dbReference>
<evidence type="ECO:0000313" key="2">
    <source>
        <dbReference type="EMBL" id="KAK6638017.1"/>
    </source>
</evidence>
<feature type="compositionally biased region" description="Acidic residues" evidence="1">
    <location>
        <begin position="258"/>
        <end position="274"/>
    </location>
</feature>
<comment type="caution">
    <text evidence="2">The sequence shown here is derived from an EMBL/GenBank/DDBJ whole genome shotgun (WGS) entry which is preliminary data.</text>
</comment>
<gene>
    <name evidence="2" type="ORF">RUM44_008441</name>
</gene>
<proteinExistence type="predicted"/>
<dbReference type="EMBL" id="JAWJWF010000002">
    <property type="protein sequence ID" value="KAK6638017.1"/>
    <property type="molecule type" value="Genomic_DNA"/>
</dbReference>
<evidence type="ECO:0000313" key="3">
    <source>
        <dbReference type="Proteomes" id="UP001359485"/>
    </source>
</evidence>
<accession>A0ABR1BCA9</accession>
<keyword evidence="3" id="KW-1185">Reference proteome</keyword>
<organism evidence="2 3">
    <name type="scientific">Polyplax serrata</name>
    <name type="common">Common mouse louse</name>
    <dbReference type="NCBI Taxonomy" id="468196"/>
    <lineage>
        <taxon>Eukaryota</taxon>
        <taxon>Metazoa</taxon>
        <taxon>Ecdysozoa</taxon>
        <taxon>Arthropoda</taxon>
        <taxon>Hexapoda</taxon>
        <taxon>Insecta</taxon>
        <taxon>Pterygota</taxon>
        <taxon>Neoptera</taxon>
        <taxon>Paraneoptera</taxon>
        <taxon>Psocodea</taxon>
        <taxon>Troctomorpha</taxon>
        <taxon>Phthiraptera</taxon>
        <taxon>Anoplura</taxon>
        <taxon>Polyplacidae</taxon>
        <taxon>Polyplax</taxon>
    </lineage>
</organism>
<sequence length="299" mass="32981">MDYQAGKAVNLRTQTEQMLHNAVLITEMAMDLKDRSLAGEKYVCYLRSLAVRAARAIVAMKNSGKSFLVLAQRMANSAIKTMEMVPSGEASFQNLKIEYEKLLLILERELSDIDDHESTESFPAQELGQINLSALSEKIRFLETKQKQSDSAPLPQASGSKTFKPGEDDKGVACRPPEVPSPLQVAPCLIDISQFQYPESWSRESLIDLNCIMNLPPVPENIFIGLAPTRPVRSSSLSSLKSLRKVKLSLQRAARDSSEDEEESGSEETEETASSDDARSQPGKKMPASLDNITEEPSS</sequence>
<protein>
    <submittedName>
        <fullName evidence="2">Uncharacterized protein</fullName>
    </submittedName>
</protein>
<evidence type="ECO:0000256" key="1">
    <source>
        <dbReference type="SAM" id="MobiDB-lite"/>
    </source>
</evidence>